<keyword evidence="3 5" id="KW-0862">Zinc</keyword>
<dbReference type="CDD" id="cd08368">
    <property type="entry name" value="LIM"/>
    <property type="match status" value="1"/>
</dbReference>
<sequence>MTDFNTTSFLTELDSFGQPPPQQKLITGDDRKQQFTHKLDKINIRKQQQMLLPSQNGMVRLAEVDPTHRIRKEIKNDEVQKWRDDVLHTTRPRNQYAGWHRESADSAKEYVKMISSTNSTASSPSATPIGAPVRQPIHCTINSDNTSDSDEGRNTDSSTSNLHSSPNKDVDVHPSINGILHDRKHSDYSSASSQKSSSPFEGSNRYDSSPYAEYSNLYGEEETIVNEKSGSSPIQTFNAMFRGGTTPTFVNGIGRDLPQQAQPQRRQGKSLAEIVKKDFRMTPEIRVPQEKSPQPKGKPPVFRPLSEERSKKVRWTEVEKESEKQEEKLEELRAKMRDELVFQPSQIIGNCSNCNRSIRERDERYAVGQDVYHPECFSCDVCNRQLETTNFFVDQGRLFCKQDYLFKMEKKVQSCKACGQPLEDMVLTALGHTYHPQCFKCAACRICLDGVPFALDNDNRPFCMPDYYEQFAPRCAGCKKPILPENDSGETVRIVSDDKDYHTNCYICENCGISLADETHGCYPLQGHLLCQNCHLKWAFSDSPRPPITDL</sequence>
<comment type="caution">
    <text evidence="8">The sequence shown here is derived from an EMBL/GenBank/DDBJ whole genome shotgun (WGS) entry which is preliminary data.</text>
</comment>
<dbReference type="SMART" id="SM00132">
    <property type="entry name" value="LIM"/>
    <property type="match status" value="3"/>
</dbReference>
<dbReference type="GO" id="GO:0046872">
    <property type="term" value="F:metal ion binding"/>
    <property type="evidence" value="ECO:0007669"/>
    <property type="project" value="UniProtKB-KW"/>
</dbReference>
<feature type="compositionally biased region" description="Low complexity" evidence="6">
    <location>
        <begin position="188"/>
        <end position="198"/>
    </location>
</feature>
<organism evidence="8 9">
    <name type="scientific">Diploscapter pachys</name>
    <dbReference type="NCBI Taxonomy" id="2018661"/>
    <lineage>
        <taxon>Eukaryota</taxon>
        <taxon>Metazoa</taxon>
        <taxon>Ecdysozoa</taxon>
        <taxon>Nematoda</taxon>
        <taxon>Chromadorea</taxon>
        <taxon>Rhabditida</taxon>
        <taxon>Rhabditina</taxon>
        <taxon>Rhabditomorpha</taxon>
        <taxon>Rhabditoidea</taxon>
        <taxon>Rhabditidae</taxon>
        <taxon>Diploscapter</taxon>
    </lineage>
</organism>
<keyword evidence="2" id="KW-0677">Repeat</keyword>
<evidence type="ECO:0000256" key="2">
    <source>
        <dbReference type="ARBA" id="ARBA00022737"/>
    </source>
</evidence>
<dbReference type="OrthoDB" id="25414at2759"/>
<dbReference type="PANTHER" id="PTHR24207:SF2">
    <property type="entry name" value="ZYX102 PROTEIN"/>
    <property type="match status" value="1"/>
</dbReference>
<feature type="compositionally biased region" description="Polar residues" evidence="6">
    <location>
        <begin position="155"/>
        <end position="165"/>
    </location>
</feature>
<dbReference type="GO" id="GO:0098609">
    <property type="term" value="P:cell-cell adhesion"/>
    <property type="evidence" value="ECO:0007669"/>
    <property type="project" value="TreeGrafter"/>
</dbReference>
<keyword evidence="1 5" id="KW-0479">Metal-binding</keyword>
<evidence type="ECO:0000313" key="9">
    <source>
        <dbReference type="Proteomes" id="UP000218231"/>
    </source>
</evidence>
<name>A0A2A2KYJ4_9BILA</name>
<dbReference type="Gene3D" id="2.10.110.10">
    <property type="entry name" value="Cysteine Rich Protein"/>
    <property type="match status" value="3"/>
</dbReference>
<dbReference type="PROSITE" id="PS50023">
    <property type="entry name" value="LIM_DOMAIN_2"/>
    <property type="match status" value="3"/>
</dbReference>
<evidence type="ECO:0000256" key="1">
    <source>
        <dbReference type="ARBA" id="ARBA00022723"/>
    </source>
</evidence>
<dbReference type="GO" id="GO:0001725">
    <property type="term" value="C:stress fiber"/>
    <property type="evidence" value="ECO:0007669"/>
    <property type="project" value="TreeGrafter"/>
</dbReference>
<proteinExistence type="predicted"/>
<dbReference type="STRING" id="2018661.A0A2A2KYJ4"/>
<feature type="domain" description="LIM zinc-binding" evidence="7">
    <location>
        <begin position="474"/>
        <end position="541"/>
    </location>
</feature>
<dbReference type="EMBL" id="LIAE01007483">
    <property type="protein sequence ID" value="PAV79008.1"/>
    <property type="molecule type" value="Genomic_DNA"/>
</dbReference>
<evidence type="ECO:0000256" key="5">
    <source>
        <dbReference type="PROSITE-ProRule" id="PRU00125"/>
    </source>
</evidence>
<keyword evidence="4 5" id="KW-0440">LIM domain</keyword>
<dbReference type="PANTHER" id="PTHR24207">
    <property type="entry name" value="ZYX102 PROTEIN"/>
    <property type="match status" value="1"/>
</dbReference>
<dbReference type="GO" id="GO:0005925">
    <property type="term" value="C:focal adhesion"/>
    <property type="evidence" value="ECO:0007669"/>
    <property type="project" value="TreeGrafter"/>
</dbReference>
<keyword evidence="9" id="KW-1185">Reference proteome</keyword>
<evidence type="ECO:0000313" key="8">
    <source>
        <dbReference type="EMBL" id="PAV79008.1"/>
    </source>
</evidence>
<feature type="domain" description="LIM zinc-binding" evidence="7">
    <location>
        <begin position="349"/>
        <end position="410"/>
    </location>
</feature>
<protein>
    <recommendedName>
        <fullName evidence="7">LIM zinc-binding domain-containing protein</fullName>
    </recommendedName>
</protein>
<evidence type="ECO:0000256" key="4">
    <source>
        <dbReference type="ARBA" id="ARBA00023038"/>
    </source>
</evidence>
<dbReference type="AlphaFoldDB" id="A0A2A2KYJ4"/>
<feature type="domain" description="LIM zinc-binding" evidence="7">
    <location>
        <begin position="413"/>
        <end position="473"/>
    </location>
</feature>
<accession>A0A2A2KYJ4</accession>
<gene>
    <name evidence="8" type="ORF">WR25_10724</name>
</gene>
<evidence type="ECO:0000256" key="6">
    <source>
        <dbReference type="SAM" id="MobiDB-lite"/>
    </source>
</evidence>
<reference evidence="8 9" key="1">
    <citation type="journal article" date="2017" name="Curr. Biol.">
        <title>Genome architecture and evolution of a unichromosomal asexual nematode.</title>
        <authorList>
            <person name="Fradin H."/>
            <person name="Zegar C."/>
            <person name="Gutwein M."/>
            <person name="Lucas J."/>
            <person name="Kovtun M."/>
            <person name="Corcoran D."/>
            <person name="Baugh L.R."/>
            <person name="Kiontke K."/>
            <person name="Gunsalus K."/>
            <person name="Fitch D.H."/>
            <person name="Piano F."/>
        </authorList>
    </citation>
    <scope>NUCLEOTIDE SEQUENCE [LARGE SCALE GENOMIC DNA]</scope>
    <source>
        <strain evidence="8">PF1309</strain>
    </source>
</reference>
<dbReference type="Pfam" id="PF00412">
    <property type="entry name" value="LIM"/>
    <property type="match status" value="3"/>
</dbReference>
<feature type="region of interest" description="Disordered" evidence="6">
    <location>
        <begin position="116"/>
        <end position="208"/>
    </location>
</feature>
<dbReference type="PROSITE" id="PS00478">
    <property type="entry name" value="LIM_DOMAIN_1"/>
    <property type="match status" value="1"/>
</dbReference>
<dbReference type="FunFam" id="2.10.110.10:FF:000057">
    <property type="entry name" value="Zyxin"/>
    <property type="match status" value="1"/>
</dbReference>
<feature type="compositionally biased region" description="Low complexity" evidence="6">
    <location>
        <begin position="116"/>
        <end position="132"/>
    </location>
</feature>
<evidence type="ECO:0000256" key="3">
    <source>
        <dbReference type="ARBA" id="ARBA00022833"/>
    </source>
</evidence>
<dbReference type="SUPFAM" id="SSF57716">
    <property type="entry name" value="Glucocorticoid receptor-like (DNA-binding domain)"/>
    <property type="match status" value="2"/>
</dbReference>
<dbReference type="Proteomes" id="UP000218231">
    <property type="component" value="Unassembled WGS sequence"/>
</dbReference>
<feature type="region of interest" description="Disordered" evidence="6">
    <location>
        <begin position="284"/>
        <end position="306"/>
    </location>
</feature>
<evidence type="ECO:0000259" key="7">
    <source>
        <dbReference type="PROSITE" id="PS50023"/>
    </source>
</evidence>
<dbReference type="InterPro" id="IPR001781">
    <property type="entry name" value="Znf_LIM"/>
</dbReference>